<accession>B7KMQ3</accession>
<evidence type="ECO:0000256" key="7">
    <source>
        <dbReference type="ARBA" id="ARBA00022932"/>
    </source>
</evidence>
<evidence type="ECO:0000256" key="8">
    <source>
        <dbReference type="ARBA" id="ARBA00023125"/>
    </source>
</evidence>
<dbReference type="GO" id="GO:0008408">
    <property type="term" value="F:3'-5' exonuclease activity"/>
    <property type="evidence" value="ECO:0007669"/>
    <property type="project" value="InterPro"/>
</dbReference>
<dbReference type="PANTHER" id="PTHR30478:SF0">
    <property type="entry name" value="BETA SLIDING CLAMP"/>
    <property type="match status" value="1"/>
</dbReference>
<dbReference type="GO" id="GO:0006271">
    <property type="term" value="P:DNA strand elongation involved in DNA replication"/>
    <property type="evidence" value="ECO:0007669"/>
    <property type="project" value="TreeGrafter"/>
</dbReference>
<dbReference type="SUPFAM" id="SSF55979">
    <property type="entry name" value="DNA clamp"/>
    <property type="match status" value="3"/>
</dbReference>
<reference evidence="14" key="1">
    <citation type="journal article" date="2011" name="MBio">
        <title>Novel metabolic attributes of the genus Cyanothece, comprising a group of unicellular nitrogen-fixing Cyanobacteria.</title>
        <authorList>
            <person name="Bandyopadhyay A."/>
            <person name="Elvitigala T."/>
            <person name="Welsh E."/>
            <person name="Stockel J."/>
            <person name="Liberton M."/>
            <person name="Min H."/>
            <person name="Sherman L.A."/>
            <person name="Pakrasi H.B."/>
        </authorList>
    </citation>
    <scope>NUCLEOTIDE SEQUENCE [LARGE SCALE GENOMIC DNA]</scope>
    <source>
        <strain evidence="14">PCC 7424</strain>
        <plasmid evidence="14">pP742402</plasmid>
    </source>
</reference>
<dbReference type="GO" id="GO:0003887">
    <property type="term" value="F:DNA-directed DNA polymerase activity"/>
    <property type="evidence" value="ECO:0007669"/>
    <property type="project" value="UniProtKB-KW"/>
</dbReference>
<keyword evidence="8" id="KW-0238">DNA-binding</keyword>
<dbReference type="Gene3D" id="3.70.10.10">
    <property type="match status" value="1"/>
</dbReference>
<evidence type="ECO:0000313" key="14">
    <source>
        <dbReference type="Proteomes" id="UP000002384"/>
    </source>
</evidence>
<feature type="domain" description="DNA polymerase III beta sliding clamp C-terminal" evidence="12">
    <location>
        <begin position="258"/>
        <end position="367"/>
    </location>
</feature>
<dbReference type="GO" id="GO:0003677">
    <property type="term" value="F:DNA binding"/>
    <property type="evidence" value="ECO:0007669"/>
    <property type="project" value="UniProtKB-KW"/>
</dbReference>
<gene>
    <name evidence="13" type="ordered locus">PCC7424_5506</name>
</gene>
<evidence type="ECO:0000256" key="9">
    <source>
        <dbReference type="SAM" id="MobiDB-lite"/>
    </source>
</evidence>
<dbReference type="Pfam" id="PF02768">
    <property type="entry name" value="DNA_pol3_beta_3"/>
    <property type="match status" value="1"/>
</dbReference>
<feature type="domain" description="DNA polymerase III beta sliding clamp N-terminal" evidence="10">
    <location>
        <begin position="1"/>
        <end position="124"/>
    </location>
</feature>
<dbReference type="Pfam" id="PF02767">
    <property type="entry name" value="DNA_pol3_beta_2"/>
    <property type="match status" value="1"/>
</dbReference>
<evidence type="ECO:0000259" key="12">
    <source>
        <dbReference type="Pfam" id="PF02768"/>
    </source>
</evidence>
<name>B7KMQ3_GLOC7</name>
<comment type="subcellular location">
    <subcellularLocation>
        <location evidence="1">Cytoplasm</location>
    </subcellularLocation>
</comment>
<evidence type="ECO:0000256" key="2">
    <source>
        <dbReference type="ARBA" id="ARBA00010752"/>
    </source>
</evidence>
<keyword evidence="4 13" id="KW-0808">Transferase</keyword>
<evidence type="ECO:0000256" key="1">
    <source>
        <dbReference type="ARBA" id="ARBA00004496"/>
    </source>
</evidence>
<dbReference type="EC" id="2.7.7.7" evidence="13"/>
<dbReference type="Proteomes" id="UP000002384">
    <property type="component" value="Plasmid pP742402"/>
</dbReference>
<protein>
    <submittedName>
        <fullName evidence="13">DNA polymerase III, beta subunit</fullName>
        <ecNumber evidence="13">2.7.7.7</ecNumber>
    </submittedName>
</protein>
<dbReference type="CDD" id="cd00140">
    <property type="entry name" value="beta_clamp"/>
    <property type="match status" value="1"/>
</dbReference>
<keyword evidence="6" id="KW-0235">DNA replication</keyword>
<dbReference type="InterPro" id="IPR022634">
    <property type="entry name" value="DNA_polIII_beta_N"/>
</dbReference>
<dbReference type="Pfam" id="PF00712">
    <property type="entry name" value="DNA_pol3_beta"/>
    <property type="match status" value="1"/>
</dbReference>
<evidence type="ECO:0000259" key="10">
    <source>
        <dbReference type="Pfam" id="PF00712"/>
    </source>
</evidence>
<dbReference type="GO" id="GO:0005737">
    <property type="term" value="C:cytoplasm"/>
    <property type="evidence" value="ECO:0007669"/>
    <property type="project" value="UniProtKB-SubCell"/>
</dbReference>
<dbReference type="Gene3D" id="3.10.150.10">
    <property type="entry name" value="DNA Polymerase III, subunit A, domain 2"/>
    <property type="match status" value="1"/>
</dbReference>
<keyword evidence="5 13" id="KW-0548">Nucleotidyltransferase</keyword>
<keyword evidence="13" id="KW-0614">Plasmid</keyword>
<sequence length="479" mass="53286">MRLTINQSDLSTHLEKVKPIIPNRPTHPILGNFVLQATEGQLTISAFNLSLGVKTSLKAEVSGLGTITVPAKLLSGLIASLPNQSLTLEVDENKEENNDILWIKCSESKYQIRYLDVDEYPDIPSLDESETISIKMKTFIELLNPVLPTYSEDETKQVLVGVHLVGKNNKLELATTDGHRLSVTGALLESDSENPVDYKEMDLTIRGKDLEYLYKNIKDLDPTEELKISWNKELVKFNLTSSVITTRLLQGVYPNYNELIPPQFKGQLTFIGSEMIEAVKRLLLLNPDKNIIVIEANKNLQTLTVTTFDTEVGQGSETIHAEFALNLKMGVNGKYLIEAIKALDAKSLTMNINTPTSPAVLVPSECTLARCLVLIMPFTIKGSDMYVEDINYKDKSTTNNPSLPDDNIENPQENDNNDEPIVEEDLPSEISVVAHDVPVLPETSEPQKIAESIQDTPVEESQPATKKKNSKRKKSVAHH</sequence>
<proteinExistence type="inferred from homology"/>
<feature type="domain" description="DNA polymerase III beta sliding clamp central" evidence="11">
    <location>
        <begin position="134"/>
        <end position="255"/>
    </location>
</feature>
<dbReference type="HOGENOM" id="CLU_038149_4_1_3"/>
<dbReference type="RefSeq" id="WP_012599582.1">
    <property type="nucleotide sequence ID" value="NC_011737.1"/>
</dbReference>
<dbReference type="PANTHER" id="PTHR30478">
    <property type="entry name" value="DNA POLYMERASE III SUBUNIT BETA"/>
    <property type="match status" value="1"/>
</dbReference>
<dbReference type="SMART" id="SM00480">
    <property type="entry name" value="POL3Bc"/>
    <property type="match status" value="1"/>
</dbReference>
<dbReference type="AlphaFoldDB" id="B7KMQ3"/>
<dbReference type="InterPro" id="IPR001001">
    <property type="entry name" value="DNA_polIII_beta"/>
</dbReference>
<comment type="similarity">
    <text evidence="2">Belongs to the beta sliding clamp family.</text>
</comment>
<dbReference type="InterPro" id="IPR022637">
    <property type="entry name" value="DNA_polIII_beta_cen"/>
</dbReference>
<dbReference type="NCBIfam" id="TIGR00663">
    <property type="entry name" value="dnan"/>
    <property type="match status" value="1"/>
</dbReference>
<evidence type="ECO:0000256" key="4">
    <source>
        <dbReference type="ARBA" id="ARBA00022679"/>
    </source>
</evidence>
<evidence type="ECO:0000256" key="6">
    <source>
        <dbReference type="ARBA" id="ARBA00022705"/>
    </source>
</evidence>
<dbReference type="InterPro" id="IPR046938">
    <property type="entry name" value="DNA_clamp_sf"/>
</dbReference>
<feature type="region of interest" description="Disordered" evidence="9">
    <location>
        <begin position="396"/>
        <end position="479"/>
    </location>
</feature>
<keyword evidence="3" id="KW-0963">Cytoplasm</keyword>
<dbReference type="InterPro" id="IPR022635">
    <property type="entry name" value="DNA_polIII_beta_C"/>
</dbReference>
<dbReference type="OrthoDB" id="8421503at2"/>
<feature type="compositionally biased region" description="Basic residues" evidence="9">
    <location>
        <begin position="465"/>
        <end position="479"/>
    </location>
</feature>
<feature type="compositionally biased region" description="Acidic residues" evidence="9">
    <location>
        <begin position="415"/>
        <end position="427"/>
    </location>
</feature>
<geneLocation type="plasmid" evidence="13 14">
    <name>pP742402</name>
</geneLocation>
<keyword evidence="14" id="KW-1185">Reference proteome</keyword>
<dbReference type="GO" id="GO:0009360">
    <property type="term" value="C:DNA polymerase III complex"/>
    <property type="evidence" value="ECO:0007669"/>
    <property type="project" value="InterPro"/>
</dbReference>
<evidence type="ECO:0000256" key="3">
    <source>
        <dbReference type="ARBA" id="ARBA00022490"/>
    </source>
</evidence>
<keyword evidence="7" id="KW-0239">DNA-directed DNA polymerase</keyword>
<evidence type="ECO:0000259" key="11">
    <source>
        <dbReference type="Pfam" id="PF02767"/>
    </source>
</evidence>
<evidence type="ECO:0000256" key="5">
    <source>
        <dbReference type="ARBA" id="ARBA00022695"/>
    </source>
</evidence>
<dbReference type="KEGG" id="cyc:PCC7424_5506"/>
<dbReference type="EMBL" id="CP001293">
    <property type="protein sequence ID" value="ACK74075.1"/>
    <property type="molecule type" value="Genomic_DNA"/>
</dbReference>
<organism evidence="13 14">
    <name type="scientific">Gloeothece citriformis (strain PCC 7424)</name>
    <name type="common">Cyanothece sp. (strain PCC 7424)</name>
    <dbReference type="NCBI Taxonomy" id="65393"/>
    <lineage>
        <taxon>Bacteria</taxon>
        <taxon>Bacillati</taxon>
        <taxon>Cyanobacteriota</taxon>
        <taxon>Cyanophyceae</taxon>
        <taxon>Oscillatoriophycideae</taxon>
        <taxon>Chroococcales</taxon>
        <taxon>Aphanothecaceae</taxon>
        <taxon>Gloeothece</taxon>
        <taxon>Gloeothece citriformis</taxon>
    </lineage>
</organism>
<evidence type="ECO:0000313" key="13">
    <source>
        <dbReference type="EMBL" id="ACK74075.1"/>
    </source>
</evidence>